<feature type="domain" description="Myb/SANT-like" evidence="1">
    <location>
        <begin position="187"/>
        <end position="251"/>
    </location>
</feature>
<evidence type="ECO:0000313" key="2">
    <source>
        <dbReference type="EMBL" id="CAI9786778.1"/>
    </source>
</evidence>
<dbReference type="PANTHER" id="PTHR47584:SF14">
    <property type="entry name" value="L10-INTERACTING MYB DOMAIN-CONTAINING PROTEIN-LIKE"/>
    <property type="match status" value="1"/>
</dbReference>
<proteinExistence type="predicted"/>
<keyword evidence="3" id="KW-1185">Reference proteome</keyword>
<reference evidence="2" key="1">
    <citation type="submission" date="2023-05" db="EMBL/GenBank/DDBJ databases">
        <authorList>
            <person name="Huff M."/>
        </authorList>
    </citation>
    <scope>NUCLEOTIDE SEQUENCE</scope>
</reference>
<dbReference type="InterPro" id="IPR024752">
    <property type="entry name" value="Myb/SANT-like_dom"/>
</dbReference>
<name>A0AAD2EEV2_9LAMI</name>
<sequence>MAAIRCHPIEEKHLPRRWPLATTNSQGAGNAQYEEWLTVWSGELCHGEKFFSMEAAQKLVLDAEYVAAEAPDRCVEPSLSYRKLNYLHEIRHVIGVENSCGASLYRWFEGVGGNVSSPFNRKDIALEITLCYTEKFAKQAEKKKKNKGETEFFEAEKEWFTSGSPNKLHSAPSQSQAAQGRVRKIARWNQLEYKVFIDTCELVVAKGHRRGKCFSSIGWHHIAAMFNTSTGKDWTVSQMKNYWNKLRTDHKCLF</sequence>
<dbReference type="EMBL" id="OU503058">
    <property type="protein sequence ID" value="CAI9786778.1"/>
    <property type="molecule type" value="Genomic_DNA"/>
</dbReference>
<dbReference type="Pfam" id="PF12776">
    <property type="entry name" value="Myb_DNA-bind_3"/>
    <property type="match status" value="1"/>
</dbReference>
<dbReference type="Proteomes" id="UP000834106">
    <property type="component" value="Chromosome 23"/>
</dbReference>
<accession>A0AAD2EEV2</accession>
<evidence type="ECO:0000313" key="3">
    <source>
        <dbReference type="Proteomes" id="UP000834106"/>
    </source>
</evidence>
<evidence type="ECO:0000259" key="1">
    <source>
        <dbReference type="Pfam" id="PF12776"/>
    </source>
</evidence>
<organism evidence="2 3">
    <name type="scientific">Fraxinus pennsylvanica</name>
    <dbReference type="NCBI Taxonomy" id="56036"/>
    <lineage>
        <taxon>Eukaryota</taxon>
        <taxon>Viridiplantae</taxon>
        <taxon>Streptophyta</taxon>
        <taxon>Embryophyta</taxon>
        <taxon>Tracheophyta</taxon>
        <taxon>Spermatophyta</taxon>
        <taxon>Magnoliopsida</taxon>
        <taxon>eudicotyledons</taxon>
        <taxon>Gunneridae</taxon>
        <taxon>Pentapetalae</taxon>
        <taxon>asterids</taxon>
        <taxon>lamiids</taxon>
        <taxon>Lamiales</taxon>
        <taxon>Oleaceae</taxon>
        <taxon>Oleeae</taxon>
        <taxon>Fraxinus</taxon>
    </lineage>
</organism>
<gene>
    <name evidence="2" type="ORF">FPE_LOCUS34208</name>
</gene>
<dbReference type="AlphaFoldDB" id="A0AAD2EEV2"/>
<protein>
    <recommendedName>
        <fullName evidence="1">Myb/SANT-like domain-containing protein</fullName>
    </recommendedName>
</protein>
<dbReference type="PANTHER" id="PTHR47584">
    <property type="match status" value="1"/>
</dbReference>
<dbReference type="InterPro" id="IPR045026">
    <property type="entry name" value="LIMYB"/>
</dbReference>